<evidence type="ECO:0000256" key="8">
    <source>
        <dbReference type="ARBA" id="ARBA00022692"/>
    </source>
</evidence>
<comment type="similarity">
    <text evidence="3 15">Belongs to the PNT beta subunit family.</text>
</comment>
<keyword evidence="12 15" id="KW-0520">NAD</keyword>
<dbReference type="RefSeq" id="WP_048643401.1">
    <property type="nucleotide sequence ID" value="NZ_CP012040.1"/>
</dbReference>
<dbReference type="EC" id="7.1.1.1" evidence="4 15"/>
<feature type="domain" description="NADP transhydrogenase beta-like" evidence="17">
    <location>
        <begin position="7"/>
        <end position="449"/>
    </location>
</feature>
<keyword evidence="11 16" id="KW-1133">Transmembrane helix</keyword>
<dbReference type="InterPro" id="IPR034300">
    <property type="entry name" value="PNTB-like"/>
</dbReference>
<dbReference type="InterPro" id="IPR012136">
    <property type="entry name" value="NADH_DH_b"/>
</dbReference>
<evidence type="ECO:0000256" key="11">
    <source>
        <dbReference type="ARBA" id="ARBA00022989"/>
    </source>
</evidence>
<dbReference type="Gene3D" id="3.40.50.1220">
    <property type="entry name" value="TPP-binding domain"/>
    <property type="match status" value="1"/>
</dbReference>
<proteinExistence type="inferred from homology"/>
<dbReference type="InterPro" id="IPR029035">
    <property type="entry name" value="DHS-like_NAD/FAD-binding_dom"/>
</dbReference>
<evidence type="ECO:0000313" key="18">
    <source>
        <dbReference type="EMBL" id="AKP53280.1"/>
    </source>
</evidence>
<name>A0A0H4PJP5_9BACT</name>
<dbReference type="PIRSF" id="PIRSF000204">
    <property type="entry name" value="PNTB"/>
    <property type="match status" value="1"/>
</dbReference>
<dbReference type="PATRIC" id="fig|320787.5.peg.4286"/>
<dbReference type="GO" id="GO:0008750">
    <property type="term" value="F:proton-translocating NAD(P)+ transhydrogenase activity"/>
    <property type="evidence" value="ECO:0007669"/>
    <property type="project" value="UniProtKB-EC"/>
</dbReference>
<evidence type="ECO:0000259" key="17">
    <source>
        <dbReference type="Pfam" id="PF02233"/>
    </source>
</evidence>
<keyword evidence="9 15" id="KW-0521">NADP</keyword>
<dbReference type="KEGG" id="camu:CA2015_3917"/>
<evidence type="ECO:0000256" key="12">
    <source>
        <dbReference type="ARBA" id="ARBA00023027"/>
    </source>
</evidence>
<keyword evidence="7 15" id="KW-0997">Cell inner membrane</keyword>
<comment type="catalytic activity">
    <reaction evidence="14 15">
        <text>NAD(+) + NADPH + H(+)(in) = NADH + NADP(+) + H(+)(out)</text>
        <dbReference type="Rhea" id="RHEA:47992"/>
        <dbReference type="ChEBI" id="CHEBI:15378"/>
        <dbReference type="ChEBI" id="CHEBI:57540"/>
        <dbReference type="ChEBI" id="CHEBI:57783"/>
        <dbReference type="ChEBI" id="CHEBI:57945"/>
        <dbReference type="ChEBI" id="CHEBI:58349"/>
        <dbReference type="EC" id="7.1.1.1"/>
    </reaction>
</comment>
<dbReference type="AlphaFoldDB" id="A0A0H4PJP5"/>
<feature type="transmembrane region" description="Helical" evidence="16">
    <location>
        <begin position="205"/>
        <end position="225"/>
    </location>
</feature>
<dbReference type="OrthoDB" id="9763786at2"/>
<evidence type="ECO:0000256" key="15">
    <source>
        <dbReference type="PIRNR" id="PIRNR000204"/>
    </source>
</evidence>
<keyword evidence="13 15" id="KW-0472">Membrane</keyword>
<protein>
    <recommendedName>
        <fullName evidence="5 15">NAD(P) transhydrogenase subunit beta</fullName>
        <ecNumber evidence="4 15">7.1.1.1</ecNumber>
    </recommendedName>
    <alternativeName>
        <fullName evidence="15">Nicotinamide nucleotide transhydrogenase subunit beta</fullName>
    </alternativeName>
</protein>
<evidence type="ECO:0000256" key="4">
    <source>
        <dbReference type="ARBA" id="ARBA00012943"/>
    </source>
</evidence>
<evidence type="ECO:0000256" key="5">
    <source>
        <dbReference type="ARBA" id="ARBA00014581"/>
    </source>
</evidence>
<evidence type="ECO:0000256" key="10">
    <source>
        <dbReference type="ARBA" id="ARBA00022967"/>
    </source>
</evidence>
<feature type="transmembrane region" description="Helical" evidence="16">
    <location>
        <begin position="57"/>
        <end position="75"/>
    </location>
</feature>
<gene>
    <name evidence="18" type="ORF">CA2015_3917</name>
</gene>
<dbReference type="GO" id="GO:0005886">
    <property type="term" value="C:plasma membrane"/>
    <property type="evidence" value="ECO:0007669"/>
    <property type="project" value="UniProtKB-SubCell"/>
</dbReference>
<feature type="transmembrane region" description="Helical" evidence="16">
    <location>
        <begin position="179"/>
        <end position="198"/>
    </location>
</feature>
<feature type="transmembrane region" description="Helical" evidence="16">
    <location>
        <begin position="87"/>
        <end position="106"/>
    </location>
</feature>
<dbReference type="EMBL" id="CP012040">
    <property type="protein sequence ID" value="AKP53280.1"/>
    <property type="molecule type" value="Genomic_DNA"/>
</dbReference>
<accession>A0A0H4PJP5</accession>
<evidence type="ECO:0000256" key="16">
    <source>
        <dbReference type="SAM" id="Phobius"/>
    </source>
</evidence>
<dbReference type="PANTHER" id="PTHR44758:SF1">
    <property type="entry name" value="NAD(P) TRANSHYDROGENASE SUBUNIT BETA"/>
    <property type="match status" value="1"/>
</dbReference>
<keyword evidence="6 15" id="KW-1003">Cell membrane</keyword>
<keyword evidence="10 15" id="KW-1278">Translocase</keyword>
<evidence type="ECO:0000256" key="1">
    <source>
        <dbReference type="ARBA" id="ARBA00003943"/>
    </source>
</evidence>
<feature type="transmembrane region" description="Helical" evidence="16">
    <location>
        <begin position="231"/>
        <end position="249"/>
    </location>
</feature>
<dbReference type="Pfam" id="PF02233">
    <property type="entry name" value="PNTB"/>
    <property type="match status" value="1"/>
</dbReference>
<comment type="subcellular location">
    <subcellularLocation>
        <location evidence="2">Cell inner membrane</location>
        <topology evidence="2">Multi-pass membrane protein</topology>
    </subcellularLocation>
</comment>
<dbReference type="Proteomes" id="UP000036520">
    <property type="component" value="Chromosome"/>
</dbReference>
<feature type="transmembrane region" description="Helical" evidence="16">
    <location>
        <begin position="33"/>
        <end position="51"/>
    </location>
</feature>
<evidence type="ECO:0000256" key="2">
    <source>
        <dbReference type="ARBA" id="ARBA00004429"/>
    </source>
</evidence>
<dbReference type="GO" id="GO:0050661">
    <property type="term" value="F:NADP binding"/>
    <property type="evidence" value="ECO:0007669"/>
    <property type="project" value="InterPro"/>
</dbReference>
<evidence type="ECO:0000256" key="13">
    <source>
        <dbReference type="ARBA" id="ARBA00023136"/>
    </source>
</evidence>
<reference evidence="18 19" key="1">
    <citation type="submission" date="2015-07" db="EMBL/GenBank/DDBJ databases">
        <authorList>
            <person name="Kim K.M."/>
        </authorList>
    </citation>
    <scope>NUCLEOTIDE SEQUENCE [LARGE SCALE GENOMIC DNA]</scope>
    <source>
        <strain evidence="18 19">KCTC 12363</strain>
    </source>
</reference>
<sequence>MILQIIDICYLIAVVLFIVGIKMMSHPDSARKGNSIALSGMILAILASFLTPGLDNLVLILIAMALGTIGGIYSAKTVQMTAMPQLVSFFNGMGGAAAALIGLVEYGDLPVDDIGKGAVLMSSLVIGSVSFSGSLVAMGKLQGVLKDIRINKMLGFAVLGIAIALAAYILASAAPQPTLIYVLVVLSLIYGLMFVYPIGGADMPVVISLLNSLTGVTAATTGLLYDNKVMLMGGILVGSAGILLTLLMAKAMNRSVSNILFTSFGGGSGAAAAGQDGDQVAKEINSYDSSILLAYAKRVVIVPGYGLAVAQAQHAVHDLEKILEEKGVEVLYGIHPVAGRMPGHMNVLLAESDVSYDKLIEMDDMNEKLPNTDVVMVIGANDVVNPAANDDPSSPIYGMPILEVNKATNVIVIKRSMSSGYAGIQNALFFDPKTRMLFGDAKKVLNELVGEVKNM</sequence>
<dbReference type="STRING" id="320787.CA2015_3917"/>
<evidence type="ECO:0000313" key="19">
    <source>
        <dbReference type="Proteomes" id="UP000036520"/>
    </source>
</evidence>
<dbReference type="FunFam" id="3.40.50.1220:FF:000002">
    <property type="entry name" value="NAD(P) transhydrogenase subunit beta"/>
    <property type="match status" value="1"/>
</dbReference>
<feature type="transmembrane region" description="Helical" evidence="16">
    <location>
        <begin position="118"/>
        <end position="141"/>
    </location>
</feature>
<evidence type="ECO:0000256" key="14">
    <source>
        <dbReference type="ARBA" id="ARBA00048202"/>
    </source>
</evidence>
<feature type="transmembrane region" description="Helical" evidence="16">
    <location>
        <begin position="5"/>
        <end position="21"/>
    </location>
</feature>
<evidence type="ECO:0000256" key="6">
    <source>
        <dbReference type="ARBA" id="ARBA00022475"/>
    </source>
</evidence>
<evidence type="ECO:0000256" key="7">
    <source>
        <dbReference type="ARBA" id="ARBA00022519"/>
    </source>
</evidence>
<evidence type="ECO:0000256" key="9">
    <source>
        <dbReference type="ARBA" id="ARBA00022857"/>
    </source>
</evidence>
<organism evidence="18 19">
    <name type="scientific">Cyclobacterium amurskyense</name>
    <dbReference type="NCBI Taxonomy" id="320787"/>
    <lineage>
        <taxon>Bacteria</taxon>
        <taxon>Pseudomonadati</taxon>
        <taxon>Bacteroidota</taxon>
        <taxon>Cytophagia</taxon>
        <taxon>Cytophagales</taxon>
        <taxon>Cyclobacteriaceae</taxon>
        <taxon>Cyclobacterium</taxon>
    </lineage>
</organism>
<comment type="function">
    <text evidence="1 15">The transhydrogenation between NADH and NADP is coupled to respiration and ATP hydrolysis and functions as a proton pump across the membrane.</text>
</comment>
<dbReference type="PANTHER" id="PTHR44758">
    <property type="entry name" value="NAD(P) TRANSHYDROGENASE SUBUNIT BETA"/>
    <property type="match status" value="1"/>
</dbReference>
<keyword evidence="19" id="KW-1185">Reference proteome</keyword>
<keyword evidence="8 16" id="KW-0812">Transmembrane</keyword>
<feature type="transmembrane region" description="Helical" evidence="16">
    <location>
        <begin position="153"/>
        <end position="173"/>
    </location>
</feature>
<evidence type="ECO:0000256" key="3">
    <source>
        <dbReference type="ARBA" id="ARBA00007919"/>
    </source>
</evidence>
<dbReference type="SUPFAM" id="SSF52467">
    <property type="entry name" value="DHS-like NAD/FAD-binding domain"/>
    <property type="match status" value="1"/>
</dbReference>